<gene>
    <name evidence="2" type="ORF">JAAARDRAFT_80319</name>
</gene>
<organism evidence="2 3">
    <name type="scientific">Jaapia argillacea MUCL 33604</name>
    <dbReference type="NCBI Taxonomy" id="933084"/>
    <lineage>
        <taxon>Eukaryota</taxon>
        <taxon>Fungi</taxon>
        <taxon>Dikarya</taxon>
        <taxon>Basidiomycota</taxon>
        <taxon>Agaricomycotina</taxon>
        <taxon>Agaricomycetes</taxon>
        <taxon>Agaricomycetidae</taxon>
        <taxon>Jaapiales</taxon>
        <taxon>Jaapiaceae</taxon>
        <taxon>Jaapia</taxon>
    </lineage>
</organism>
<dbReference type="HOGENOM" id="CLU_063716_0_0_1"/>
<proteinExistence type="predicted"/>
<feature type="compositionally biased region" description="Basic and acidic residues" evidence="1">
    <location>
        <begin position="12"/>
        <end position="22"/>
    </location>
</feature>
<evidence type="ECO:0000256" key="1">
    <source>
        <dbReference type="SAM" id="MobiDB-lite"/>
    </source>
</evidence>
<sequence>MITPFTGTQNASREKSSHRERTGMGYEVAHPTSSPPEPVLLPFPLELPFELVERILWFLIEIPGMATIVARVGRFCYHRAVTKIYNKINITCDTRHEILASALKGNRCLRPLVKSIVIDIGRENRNSESRTMNVKTVLKTVASNLEHLHIIRDYDNNFRLEYDTPNLRSVILLGTNESPPTRNSWNKLTHIIAGRPNQMALFTGQQFPSLTHIATVAWLPDLEVWEYNYKPSITRLLTQEAASLRFLVVFVLHGTSVITDLASIVPAHVQLVTMLLPEFLGPSLEVAWADAVDHIRKHVHHAHISGSLWDAKRCTTDVIFSGCLEYLQSCCRTPPPDAERIDGIPCFIDGLSVSYDRVE</sequence>
<evidence type="ECO:0000313" key="2">
    <source>
        <dbReference type="EMBL" id="KDQ54302.1"/>
    </source>
</evidence>
<dbReference type="InParanoid" id="A0A067PSM4"/>
<protein>
    <submittedName>
        <fullName evidence="2">Uncharacterized protein</fullName>
    </submittedName>
</protein>
<evidence type="ECO:0000313" key="3">
    <source>
        <dbReference type="Proteomes" id="UP000027265"/>
    </source>
</evidence>
<dbReference type="EMBL" id="KL197729">
    <property type="protein sequence ID" value="KDQ54302.1"/>
    <property type="molecule type" value="Genomic_DNA"/>
</dbReference>
<keyword evidence="3" id="KW-1185">Reference proteome</keyword>
<accession>A0A067PSM4</accession>
<reference evidence="3" key="1">
    <citation type="journal article" date="2014" name="Proc. Natl. Acad. Sci. U.S.A.">
        <title>Extensive sampling of basidiomycete genomes demonstrates inadequacy of the white-rot/brown-rot paradigm for wood decay fungi.</title>
        <authorList>
            <person name="Riley R."/>
            <person name="Salamov A.A."/>
            <person name="Brown D.W."/>
            <person name="Nagy L.G."/>
            <person name="Floudas D."/>
            <person name="Held B.W."/>
            <person name="Levasseur A."/>
            <person name="Lombard V."/>
            <person name="Morin E."/>
            <person name="Otillar R."/>
            <person name="Lindquist E.A."/>
            <person name="Sun H."/>
            <person name="LaButti K.M."/>
            <person name="Schmutz J."/>
            <person name="Jabbour D."/>
            <person name="Luo H."/>
            <person name="Baker S.E."/>
            <person name="Pisabarro A.G."/>
            <person name="Walton J.D."/>
            <person name="Blanchette R.A."/>
            <person name="Henrissat B."/>
            <person name="Martin F."/>
            <person name="Cullen D."/>
            <person name="Hibbett D.S."/>
            <person name="Grigoriev I.V."/>
        </authorList>
    </citation>
    <scope>NUCLEOTIDE SEQUENCE [LARGE SCALE GENOMIC DNA]</scope>
    <source>
        <strain evidence="3">MUCL 33604</strain>
    </source>
</reference>
<feature type="region of interest" description="Disordered" evidence="1">
    <location>
        <begin position="1"/>
        <end position="34"/>
    </location>
</feature>
<dbReference type="Proteomes" id="UP000027265">
    <property type="component" value="Unassembled WGS sequence"/>
</dbReference>
<dbReference type="AlphaFoldDB" id="A0A067PSM4"/>
<feature type="compositionally biased region" description="Polar residues" evidence="1">
    <location>
        <begin position="1"/>
        <end position="11"/>
    </location>
</feature>
<name>A0A067PSM4_9AGAM</name>